<dbReference type="InterPro" id="IPR036047">
    <property type="entry name" value="F-box-like_dom_sf"/>
</dbReference>
<proteinExistence type="predicted"/>
<dbReference type="InterPro" id="IPR001810">
    <property type="entry name" value="F-box_dom"/>
</dbReference>
<comment type="caution">
    <text evidence="2">The sequence shown here is derived from an EMBL/GenBank/DDBJ whole genome shotgun (WGS) entry which is preliminary data.</text>
</comment>
<dbReference type="OrthoDB" id="1415606at2759"/>
<dbReference type="PROSITE" id="PS50181">
    <property type="entry name" value="FBOX"/>
    <property type="match status" value="1"/>
</dbReference>
<evidence type="ECO:0000313" key="3">
    <source>
        <dbReference type="Proteomes" id="UP000605846"/>
    </source>
</evidence>
<dbReference type="InterPro" id="IPR032675">
    <property type="entry name" value="LRR_dom_sf"/>
</dbReference>
<sequence length="302" mass="35062">MIDSTPITETNDVTNHAIINELPREILLDIFTRLSNRKQQTLVYVCRLWYDILIPQLYGSVYIWDDKTFSLLRRTVKDTAQSKQLGHFVRRLGVTDRLDKKQAASLRQIFPFVEELEGRLGEYPDLLSDLSNWEQLKLISYQDETRNVPKAFPIEFMASRVELLEMDTAYVGDWMNTCLKLSSIAYLTLAVRNMNSDDSETISFSDLDKVIDHLPRLKYLTLRNLRIGGELPENILPSQKLEYLYLQDVYGSGLGQYFARKCNNLETLVGGWDKMDAELRTLVQSCRQLKELQAYNDNPYLP</sequence>
<dbReference type="Pfam" id="PF12937">
    <property type="entry name" value="F-box-like"/>
    <property type="match status" value="1"/>
</dbReference>
<protein>
    <recommendedName>
        <fullName evidence="1">F-box domain-containing protein</fullName>
    </recommendedName>
</protein>
<reference evidence="2" key="1">
    <citation type="submission" date="2020-01" db="EMBL/GenBank/DDBJ databases">
        <title>Genome Sequencing of Three Apophysomyces-Like Fungal Strains Confirms a Novel Fungal Genus in the Mucoromycota with divergent Burkholderia-like Endosymbiotic Bacteria.</title>
        <authorList>
            <person name="Stajich J.E."/>
            <person name="Macias A.M."/>
            <person name="Carter-House D."/>
            <person name="Lovett B."/>
            <person name="Kasson L.R."/>
            <person name="Berry K."/>
            <person name="Grigoriev I."/>
            <person name="Chang Y."/>
            <person name="Spatafora J."/>
            <person name="Kasson M.T."/>
        </authorList>
    </citation>
    <scope>NUCLEOTIDE SEQUENCE</scope>
    <source>
        <strain evidence="2">NRRL A-21654</strain>
    </source>
</reference>
<name>A0A8H7EP14_9FUNG</name>
<accession>A0A8H7EP14</accession>
<gene>
    <name evidence="2" type="ORF">EC973_006741</name>
</gene>
<evidence type="ECO:0000313" key="2">
    <source>
        <dbReference type="EMBL" id="KAF7720646.1"/>
    </source>
</evidence>
<keyword evidence="3" id="KW-1185">Reference proteome</keyword>
<dbReference type="AlphaFoldDB" id="A0A8H7EP14"/>
<feature type="domain" description="F-box" evidence="1">
    <location>
        <begin position="16"/>
        <end position="67"/>
    </location>
</feature>
<organism evidence="2 3">
    <name type="scientific">Apophysomyces ossiformis</name>
    <dbReference type="NCBI Taxonomy" id="679940"/>
    <lineage>
        <taxon>Eukaryota</taxon>
        <taxon>Fungi</taxon>
        <taxon>Fungi incertae sedis</taxon>
        <taxon>Mucoromycota</taxon>
        <taxon>Mucoromycotina</taxon>
        <taxon>Mucoromycetes</taxon>
        <taxon>Mucorales</taxon>
        <taxon>Mucorineae</taxon>
        <taxon>Mucoraceae</taxon>
        <taxon>Apophysomyces</taxon>
    </lineage>
</organism>
<feature type="non-terminal residue" evidence="2">
    <location>
        <position position="302"/>
    </location>
</feature>
<dbReference type="SUPFAM" id="SSF52047">
    <property type="entry name" value="RNI-like"/>
    <property type="match status" value="1"/>
</dbReference>
<dbReference type="SUPFAM" id="SSF81383">
    <property type="entry name" value="F-box domain"/>
    <property type="match status" value="1"/>
</dbReference>
<dbReference type="Gene3D" id="1.20.1280.50">
    <property type="match status" value="1"/>
</dbReference>
<dbReference type="EMBL" id="JABAYA010000446">
    <property type="protein sequence ID" value="KAF7720646.1"/>
    <property type="molecule type" value="Genomic_DNA"/>
</dbReference>
<evidence type="ECO:0000259" key="1">
    <source>
        <dbReference type="PROSITE" id="PS50181"/>
    </source>
</evidence>
<dbReference type="Gene3D" id="3.80.10.10">
    <property type="entry name" value="Ribonuclease Inhibitor"/>
    <property type="match status" value="1"/>
</dbReference>
<dbReference type="Proteomes" id="UP000605846">
    <property type="component" value="Unassembled WGS sequence"/>
</dbReference>